<feature type="compositionally biased region" description="Basic and acidic residues" evidence="2">
    <location>
        <begin position="876"/>
        <end position="892"/>
    </location>
</feature>
<dbReference type="PANTHER" id="PTHR20959:SF1">
    <property type="entry name" value="TRANSPORT AND GOLGI ORGANIZATION PROTEIN 6 HOMOLOG"/>
    <property type="match status" value="1"/>
</dbReference>
<dbReference type="InterPro" id="IPR019414">
    <property type="entry name" value="Rtp1_C2"/>
</dbReference>
<evidence type="ECO:0000313" key="6">
    <source>
        <dbReference type="Proteomes" id="UP000054383"/>
    </source>
</evidence>
<dbReference type="Pfam" id="PF10363">
    <property type="entry name" value="RTP1_C1"/>
    <property type="match status" value="1"/>
</dbReference>
<feature type="region of interest" description="Disordered" evidence="2">
    <location>
        <begin position="604"/>
        <end position="643"/>
    </location>
</feature>
<feature type="compositionally biased region" description="Basic residues" evidence="2">
    <location>
        <begin position="863"/>
        <end position="875"/>
    </location>
</feature>
<dbReference type="Pfam" id="PF10304">
    <property type="entry name" value="RTP1_C2"/>
    <property type="match status" value="1"/>
</dbReference>
<dbReference type="Proteomes" id="UP000054383">
    <property type="component" value="Unassembled WGS sequence"/>
</dbReference>
<feature type="compositionally biased region" description="Acidic residues" evidence="2">
    <location>
        <begin position="912"/>
        <end position="927"/>
    </location>
</feature>
<dbReference type="GO" id="GO:0009306">
    <property type="term" value="P:protein secretion"/>
    <property type="evidence" value="ECO:0007669"/>
    <property type="project" value="TreeGrafter"/>
</dbReference>
<gene>
    <name evidence="5" type="ORF">PISL3812_01234</name>
</gene>
<dbReference type="InterPro" id="IPR016024">
    <property type="entry name" value="ARM-type_fold"/>
</dbReference>
<keyword evidence="5" id="KW-0808">Transferase</keyword>
<protein>
    <submittedName>
        <fullName evidence="5">Serine/threonine-protein kinase ATR</fullName>
    </submittedName>
</protein>
<evidence type="ECO:0000259" key="3">
    <source>
        <dbReference type="Pfam" id="PF10304"/>
    </source>
</evidence>
<dbReference type="SUPFAM" id="SSF48371">
    <property type="entry name" value="ARM repeat"/>
    <property type="match status" value="1"/>
</dbReference>
<reference evidence="5 6" key="1">
    <citation type="submission" date="2015-04" db="EMBL/GenBank/DDBJ databases">
        <authorList>
            <person name="Syromyatnikov M.Y."/>
            <person name="Popov V.N."/>
        </authorList>
    </citation>
    <scope>NUCLEOTIDE SEQUENCE [LARGE SCALE GENOMIC DNA]</scope>
    <source>
        <strain evidence="5">WF-38-12</strain>
    </source>
</reference>
<dbReference type="InterPro" id="IPR019451">
    <property type="entry name" value="Rtp1_C1"/>
</dbReference>
<dbReference type="OMA" id="KRAYGAP"/>
<proteinExistence type="inferred from homology"/>
<dbReference type="AlphaFoldDB" id="A0A0U1LLK3"/>
<dbReference type="InterPro" id="IPR039600">
    <property type="entry name" value="TANGO6/Rtp1"/>
</dbReference>
<dbReference type="STRING" id="28573.A0A0U1LLK3"/>
<dbReference type="EMBL" id="CVMT01000001">
    <property type="protein sequence ID" value="CRG83878.1"/>
    <property type="molecule type" value="Genomic_DNA"/>
</dbReference>
<evidence type="ECO:0000259" key="4">
    <source>
        <dbReference type="Pfam" id="PF10363"/>
    </source>
</evidence>
<organism evidence="5 6">
    <name type="scientific">Talaromyces islandicus</name>
    <name type="common">Penicillium islandicum</name>
    <dbReference type="NCBI Taxonomy" id="28573"/>
    <lineage>
        <taxon>Eukaryota</taxon>
        <taxon>Fungi</taxon>
        <taxon>Dikarya</taxon>
        <taxon>Ascomycota</taxon>
        <taxon>Pezizomycotina</taxon>
        <taxon>Eurotiomycetes</taxon>
        <taxon>Eurotiomycetidae</taxon>
        <taxon>Eurotiales</taxon>
        <taxon>Trichocomaceae</taxon>
        <taxon>Talaromyces</taxon>
        <taxon>Talaromyces sect. Islandici</taxon>
    </lineage>
</organism>
<feature type="region of interest" description="Disordered" evidence="2">
    <location>
        <begin position="860"/>
        <end position="930"/>
    </location>
</feature>
<dbReference type="PANTHER" id="PTHR20959">
    <property type="entry name" value="TRANSPORT AND GOLGI ORGANIZATION PROTEIN 6 FAMILY MEMBER"/>
    <property type="match status" value="1"/>
</dbReference>
<evidence type="ECO:0000256" key="1">
    <source>
        <dbReference type="ARBA" id="ARBA00005724"/>
    </source>
</evidence>
<keyword evidence="5" id="KW-0418">Kinase</keyword>
<evidence type="ECO:0000256" key="2">
    <source>
        <dbReference type="SAM" id="MobiDB-lite"/>
    </source>
</evidence>
<name>A0A0U1LLK3_TALIS</name>
<dbReference type="GO" id="GO:0016301">
    <property type="term" value="F:kinase activity"/>
    <property type="evidence" value="ECO:0007669"/>
    <property type="project" value="UniProtKB-KW"/>
</dbReference>
<dbReference type="OrthoDB" id="39591at2759"/>
<feature type="domain" description="RNA polymerase II assembly factor Rtp1 C-terminal" evidence="3">
    <location>
        <begin position="1055"/>
        <end position="1087"/>
    </location>
</feature>
<sequence>MTSSARTPLRGDELRKERGKSLVEILSRDSSASTTGDEAQIRLSVIDKALQCLQDIHEAYASPINSESLILQAPEDAREDAKRRRALNTLLDLISIEGVYPCLSTGVGIPLEKRVLTTLPAGVITKQVPEAAEKKSHNEALLRRILSTLINIVLDEREGIQVIVQGRILSDIISGTAELAFNTRVASEEEKKEFQEKFERIIAQSPTSAILPTLSSFLRPEAASWFKSIISARISQIPLREDGVIHTIWFLASQFAPALGEGVSEQSSEGPPITVRAIMQISKLLSAVPQDMEAKAYFQNIAPKLLTLVDCEDPDLKRTAAYVIGSGILGKRAYGAPGTIGHSIFIEPLFKAITATIDDGARKWLKSFSPTTQETEKVSHRHSLPGALVEEPTLFLALERLCTITLQHPNPGLVRRLVQPILLPLWGMACYAQAQENTTWYEKAWALLQTYFSLSPGFGPFQKLVDNLLWDGGVNWTFKHQRDQGISLIPRAESEFNLVQLMDKLDMRTQNFIKLLSNDTQSEDRTGDIFLYVSQKWLLEPSDQPITLSPSESNTHTDNIIAKLVSTKIAERFLDEFKDTLSRNPLRVLELAQQLIQSELVTMDETERSRVRRQSGKASLESLANIARTDSNNPGSEDDQKGSTEVLSATFSLLSTILASPEFSLSPTILPTLENIKSQLDRLLPSLPASLHRASHTVSMLLEIQIASPNETPEVKPSTSSHLTDFETHRQALQNISSSIPPVQAEGLSLLSKLITKSSPVLDIPSTLTLLLSLITEDHETSTNEDFVYLNAIKLVGTLASGHPRTVVKTLVERYADRNEERTLDQRLRVGESLLRTVEDLGEALTGEIAQIIGDGMISVAGRRGHKPQTHKARKKQMEDARKAQERKERENTINLPAGWSVSSPALSNPEPEPEPFGEDDDSDAETPEQAAVSANILAAWAAGSPSDMEPDDIRVRASAMSILASAIQTNLAGLGLSLASSAVELALSTLTLEPGPESAILRRASAIILLDIVRAMDLDRERGSKRLGFGFSLTAEAPENTGDPSHRPASIGSIPKILESLSFVEGRETDTIVRGHIRTLVENLETWMEKSLLWGIRAQSAFDDSSDEPRLELGDRIAGLYVDPLAGQDSQKRPRIEEIE</sequence>
<accession>A0A0U1LLK3</accession>
<feature type="domain" description="RNA polymerase II assembly factor Rtp1 C-terminal" evidence="4">
    <location>
        <begin position="730"/>
        <end position="844"/>
    </location>
</feature>
<comment type="similarity">
    <text evidence="1">Belongs to the Tango6 family.</text>
</comment>
<evidence type="ECO:0000313" key="5">
    <source>
        <dbReference type="EMBL" id="CRG83878.1"/>
    </source>
</evidence>
<keyword evidence="6" id="KW-1185">Reference proteome</keyword>